<comment type="caution">
    <text evidence="1">The sequence shown here is derived from an EMBL/GenBank/DDBJ whole genome shotgun (WGS) entry which is preliminary data.</text>
</comment>
<evidence type="ECO:0000313" key="1">
    <source>
        <dbReference type="EMBL" id="NVN40066.1"/>
    </source>
</evidence>
<keyword evidence="2" id="KW-1185">Reference proteome</keyword>
<protein>
    <submittedName>
        <fullName evidence="1">Uncharacterized protein</fullName>
    </submittedName>
</protein>
<dbReference type="EMBL" id="JABXXR010000026">
    <property type="protein sequence ID" value="NVN40066.1"/>
    <property type="molecule type" value="Genomic_DNA"/>
</dbReference>
<dbReference type="AlphaFoldDB" id="A0A850PCQ4"/>
<sequence>MTSPVMSVCGAHGVESANTLDGMPMQNLLDGRSGAYLNRVFGDPFILDQIDRLTLYPDVGYPDQFWHYRGHRRL</sequence>
<gene>
    <name evidence="1" type="ORF">HUK82_05740</name>
</gene>
<organism evidence="1 2">
    <name type="scientific">Ameyamaea chiangmaiensis</name>
    <dbReference type="NCBI Taxonomy" id="442969"/>
    <lineage>
        <taxon>Bacteria</taxon>
        <taxon>Pseudomonadati</taxon>
        <taxon>Pseudomonadota</taxon>
        <taxon>Alphaproteobacteria</taxon>
        <taxon>Acetobacterales</taxon>
        <taxon>Acetobacteraceae</taxon>
        <taxon>Ameyamaea</taxon>
    </lineage>
</organism>
<reference evidence="1 2" key="1">
    <citation type="submission" date="2020-06" db="EMBL/GenBank/DDBJ databases">
        <title>Description of novel acetic acid bacteria.</title>
        <authorList>
            <person name="Sombolestani A."/>
        </authorList>
    </citation>
    <scope>NUCLEOTIDE SEQUENCE [LARGE SCALE GENOMIC DNA]</scope>
    <source>
        <strain evidence="1 2">LMG 27010</strain>
    </source>
</reference>
<dbReference type="Proteomes" id="UP000585665">
    <property type="component" value="Unassembled WGS sequence"/>
</dbReference>
<dbReference type="RefSeq" id="WP_176613041.1">
    <property type="nucleotide sequence ID" value="NZ_JABXXR010000026.1"/>
</dbReference>
<accession>A0A850PCQ4</accession>
<evidence type="ECO:0000313" key="2">
    <source>
        <dbReference type="Proteomes" id="UP000585665"/>
    </source>
</evidence>
<proteinExistence type="predicted"/>
<name>A0A850PCQ4_9PROT</name>